<evidence type="ECO:0000313" key="7">
    <source>
        <dbReference type="Proteomes" id="UP000053105"/>
    </source>
</evidence>
<evidence type="ECO:0000256" key="1">
    <source>
        <dbReference type="ARBA" id="ARBA00004141"/>
    </source>
</evidence>
<evidence type="ECO:0000256" key="4">
    <source>
        <dbReference type="ARBA" id="ARBA00023136"/>
    </source>
</evidence>
<feature type="transmembrane region" description="Helical" evidence="5">
    <location>
        <begin position="109"/>
        <end position="130"/>
    </location>
</feature>
<feature type="transmembrane region" description="Helical" evidence="5">
    <location>
        <begin position="174"/>
        <end position="196"/>
    </location>
</feature>
<feature type="transmembrane region" description="Helical" evidence="5">
    <location>
        <begin position="261"/>
        <end position="279"/>
    </location>
</feature>
<gene>
    <name evidence="6" type="ORF">WN51_04517</name>
</gene>
<dbReference type="SUPFAM" id="SSF103473">
    <property type="entry name" value="MFS general substrate transporter"/>
    <property type="match status" value="1"/>
</dbReference>
<evidence type="ECO:0000313" key="6">
    <source>
        <dbReference type="EMBL" id="KOX70002.1"/>
    </source>
</evidence>
<feature type="transmembrane region" description="Helical" evidence="5">
    <location>
        <begin position="299"/>
        <end position="322"/>
    </location>
</feature>
<keyword evidence="3 5" id="KW-1133">Transmembrane helix</keyword>
<feature type="transmembrane region" description="Helical" evidence="5">
    <location>
        <begin position="356"/>
        <end position="377"/>
    </location>
</feature>
<evidence type="ECO:0000256" key="5">
    <source>
        <dbReference type="SAM" id="Phobius"/>
    </source>
</evidence>
<dbReference type="InterPro" id="IPR011701">
    <property type="entry name" value="MFS"/>
</dbReference>
<dbReference type="Proteomes" id="UP000053105">
    <property type="component" value="Unassembled WGS sequence"/>
</dbReference>
<dbReference type="GO" id="GO:0022857">
    <property type="term" value="F:transmembrane transporter activity"/>
    <property type="evidence" value="ECO:0007669"/>
    <property type="project" value="InterPro"/>
</dbReference>
<dbReference type="Gene3D" id="1.20.1250.20">
    <property type="entry name" value="MFS general substrate transporter like domains"/>
    <property type="match status" value="1"/>
</dbReference>
<evidence type="ECO:0000256" key="2">
    <source>
        <dbReference type="ARBA" id="ARBA00022692"/>
    </source>
</evidence>
<comment type="subcellular location">
    <subcellularLocation>
        <location evidence="1">Membrane</location>
        <topology evidence="1">Multi-pass membrane protein</topology>
    </subcellularLocation>
</comment>
<keyword evidence="2 5" id="KW-0812">Transmembrane</keyword>
<name>A0A0N1IT55_9HYME</name>
<evidence type="ECO:0000256" key="3">
    <source>
        <dbReference type="ARBA" id="ARBA00022989"/>
    </source>
</evidence>
<dbReference type="OrthoDB" id="430300at2759"/>
<dbReference type="InterPro" id="IPR036259">
    <property type="entry name" value="MFS_trans_sf"/>
</dbReference>
<dbReference type="PANTHER" id="PTHR23507:SF39">
    <property type="entry name" value="GH23453P-RELATED"/>
    <property type="match status" value="1"/>
</dbReference>
<dbReference type="EMBL" id="KQ435878">
    <property type="protein sequence ID" value="KOX70002.1"/>
    <property type="molecule type" value="Genomic_DNA"/>
</dbReference>
<organism evidence="6 7">
    <name type="scientific">Melipona quadrifasciata</name>
    <dbReference type="NCBI Taxonomy" id="166423"/>
    <lineage>
        <taxon>Eukaryota</taxon>
        <taxon>Metazoa</taxon>
        <taxon>Ecdysozoa</taxon>
        <taxon>Arthropoda</taxon>
        <taxon>Hexapoda</taxon>
        <taxon>Insecta</taxon>
        <taxon>Pterygota</taxon>
        <taxon>Neoptera</taxon>
        <taxon>Endopterygota</taxon>
        <taxon>Hymenoptera</taxon>
        <taxon>Apocrita</taxon>
        <taxon>Aculeata</taxon>
        <taxon>Apoidea</taxon>
        <taxon>Anthophila</taxon>
        <taxon>Apidae</taxon>
        <taxon>Melipona</taxon>
    </lineage>
</organism>
<dbReference type="InterPro" id="IPR005829">
    <property type="entry name" value="Sugar_transporter_CS"/>
</dbReference>
<accession>A0A0N1IT55</accession>
<feature type="transmembrane region" description="Helical" evidence="5">
    <location>
        <begin position="389"/>
        <end position="412"/>
    </location>
</feature>
<feature type="transmembrane region" description="Helical" evidence="5">
    <location>
        <begin position="136"/>
        <end position="162"/>
    </location>
</feature>
<dbReference type="PANTHER" id="PTHR23507">
    <property type="entry name" value="ZGC:174356"/>
    <property type="match status" value="1"/>
</dbReference>
<dbReference type="PROSITE" id="PS00216">
    <property type="entry name" value="SUGAR_TRANSPORT_1"/>
    <property type="match status" value="1"/>
</dbReference>
<keyword evidence="7" id="KW-1185">Reference proteome</keyword>
<dbReference type="AlphaFoldDB" id="A0A0N1IT55"/>
<reference evidence="6 7" key="1">
    <citation type="submission" date="2015-07" db="EMBL/GenBank/DDBJ databases">
        <title>The genome of Melipona quadrifasciata.</title>
        <authorList>
            <person name="Pan H."/>
            <person name="Kapheim K."/>
        </authorList>
    </citation>
    <scope>NUCLEOTIDE SEQUENCE [LARGE SCALE GENOMIC DNA]</scope>
    <source>
        <strain evidence="6">0111107301</strain>
        <tissue evidence="6">Whole body</tissue>
    </source>
</reference>
<dbReference type="GO" id="GO:0016020">
    <property type="term" value="C:membrane"/>
    <property type="evidence" value="ECO:0007669"/>
    <property type="project" value="UniProtKB-SubCell"/>
</dbReference>
<feature type="transmembrane region" description="Helical" evidence="5">
    <location>
        <begin position="424"/>
        <end position="444"/>
    </location>
</feature>
<keyword evidence="4 5" id="KW-0472">Membrane</keyword>
<feature type="transmembrane region" description="Helical" evidence="5">
    <location>
        <begin position="331"/>
        <end position="350"/>
    </location>
</feature>
<sequence>MENAIVGWKRYVLVQPSMMMLIIAQAITSNVLTDLIVYRTCSITLSINKTECSLLHDNSSSAEALKIDTQVQPKASLILMTRSIIESIVPALLSLFLGPWSDIYGRKSIMLSGYIGISLTYIILSLMTIWDIDPWFLLIAYIPYACCGGFCIILLGTICYLTDISNEQERGWQLAWMEALISVGILTGILTGPIIFQAYGYTVVFIIATVCCIVAGLYVCIFVPETIYSTDSVTIKSLFDIHLVKKLISTCIKKRNGFDRYIVWCCITCIILMIIALQGDMTVGFLFASARLGWNVSEYSIYSATSIILSILGIIIGVKLLVTYRGFSEEITAILSLLSSLGSCLVQSFTLKSWHLYLSAVVGMFSGIASPMIRTIISKSVPSEDTGKIFSMTISIETLTPLVASSLYNLIYLHFMPPIYPSPVWLISVGIYAIVIFVLINIRIQNAKSNSVRYTSLKQDDELSS</sequence>
<protein>
    <submittedName>
        <fullName evidence="6">Proton-coupled folate transporter</fullName>
    </submittedName>
</protein>
<dbReference type="Pfam" id="PF07690">
    <property type="entry name" value="MFS_1"/>
    <property type="match status" value="1"/>
</dbReference>
<feature type="transmembrane region" description="Helical" evidence="5">
    <location>
        <begin position="202"/>
        <end position="223"/>
    </location>
</feature>
<proteinExistence type="predicted"/>